<evidence type="ECO:0000256" key="4">
    <source>
        <dbReference type="ARBA" id="ARBA00022801"/>
    </source>
</evidence>
<evidence type="ECO:0000256" key="6">
    <source>
        <dbReference type="PIRSR" id="PIRSR625705-1"/>
    </source>
</evidence>
<dbReference type="InterPro" id="IPR000421">
    <property type="entry name" value="FA58C"/>
</dbReference>
<dbReference type="Proteomes" id="UP000008895">
    <property type="component" value="Chromosome"/>
</dbReference>
<proteinExistence type="inferred from homology"/>
<dbReference type="AlphaFoldDB" id="F9YRM9"/>
<dbReference type="KEGG" id="ccm:Ccan_03860"/>
<dbReference type="PROSITE" id="PS51257">
    <property type="entry name" value="PROKAR_LIPOPROTEIN"/>
    <property type="match status" value="1"/>
</dbReference>
<dbReference type="Gene3D" id="3.30.379.10">
    <property type="entry name" value="Chitobiase/beta-hexosaminidase domain 2-like"/>
    <property type="match status" value="1"/>
</dbReference>
<dbReference type="GO" id="GO:0016020">
    <property type="term" value="C:membrane"/>
    <property type="evidence" value="ECO:0007669"/>
    <property type="project" value="TreeGrafter"/>
</dbReference>
<feature type="active site" description="Proton donor" evidence="6">
    <location>
        <position position="350"/>
    </location>
</feature>
<dbReference type="InterPro" id="IPR015882">
    <property type="entry name" value="HEX_bac_N"/>
</dbReference>
<dbReference type="InterPro" id="IPR026876">
    <property type="entry name" value="Fn3_assoc_repeat"/>
</dbReference>
<dbReference type="STRING" id="860228.Ccan_03860"/>
<dbReference type="GO" id="GO:0004563">
    <property type="term" value="F:beta-N-acetylhexosaminidase activity"/>
    <property type="evidence" value="ECO:0007669"/>
    <property type="project" value="UniProtKB-EC"/>
</dbReference>
<organism evidence="10 11">
    <name type="scientific">Capnocytophaga canimorsus (strain 5)</name>
    <dbReference type="NCBI Taxonomy" id="860228"/>
    <lineage>
        <taxon>Bacteria</taxon>
        <taxon>Pseudomonadati</taxon>
        <taxon>Bacteroidota</taxon>
        <taxon>Flavobacteriia</taxon>
        <taxon>Flavobacteriales</taxon>
        <taxon>Flavobacteriaceae</taxon>
        <taxon>Capnocytophaga</taxon>
    </lineage>
</organism>
<dbReference type="GO" id="GO:0030203">
    <property type="term" value="P:glycosaminoglycan metabolic process"/>
    <property type="evidence" value="ECO:0007669"/>
    <property type="project" value="TreeGrafter"/>
</dbReference>
<keyword evidence="11" id="KW-1185">Reference proteome</keyword>
<evidence type="ECO:0000256" key="2">
    <source>
        <dbReference type="ARBA" id="ARBA00006285"/>
    </source>
</evidence>
<dbReference type="Pfam" id="PF13287">
    <property type="entry name" value="Fn3_assoc"/>
    <property type="match status" value="1"/>
</dbReference>
<dbReference type="SUPFAM" id="SSF49785">
    <property type="entry name" value="Galactose-binding domain-like"/>
    <property type="match status" value="1"/>
</dbReference>
<name>F9YRM9_CAPCC</name>
<dbReference type="PRINTS" id="PR00738">
    <property type="entry name" value="GLHYDRLASE20"/>
</dbReference>
<keyword evidence="4 10" id="KW-0378">Hydrolase</keyword>
<dbReference type="InterPro" id="IPR015883">
    <property type="entry name" value="Glyco_hydro_20_cat"/>
</dbReference>
<dbReference type="OrthoDB" id="9763537at2"/>
<keyword evidence="5 10" id="KW-0326">Glycosidase</keyword>
<evidence type="ECO:0000313" key="10">
    <source>
        <dbReference type="EMBL" id="AEK22508.1"/>
    </source>
</evidence>
<dbReference type="PANTHER" id="PTHR22600:SF57">
    <property type="entry name" value="BETA-N-ACETYLHEXOSAMINIDASE"/>
    <property type="match status" value="1"/>
</dbReference>
<accession>F9YRM9</accession>
<evidence type="ECO:0000259" key="7">
    <source>
        <dbReference type="Pfam" id="PF00728"/>
    </source>
</evidence>
<dbReference type="InterPro" id="IPR017853">
    <property type="entry name" value="GH"/>
</dbReference>
<dbReference type="PANTHER" id="PTHR22600">
    <property type="entry name" value="BETA-HEXOSAMINIDASE"/>
    <property type="match status" value="1"/>
</dbReference>
<feature type="domain" description="F5/8 type C" evidence="8">
    <location>
        <begin position="648"/>
        <end position="760"/>
    </location>
</feature>
<dbReference type="EC" id="3.2.1.52" evidence="3"/>
<dbReference type="Pfam" id="PF00754">
    <property type="entry name" value="F5_F8_type_C"/>
    <property type="match status" value="1"/>
</dbReference>
<evidence type="ECO:0000259" key="8">
    <source>
        <dbReference type="Pfam" id="PF00754"/>
    </source>
</evidence>
<protein>
    <recommendedName>
        <fullName evidence="3">beta-N-acetylhexosaminidase</fullName>
        <ecNumber evidence="3">3.2.1.52</ecNumber>
    </recommendedName>
</protein>
<evidence type="ECO:0000259" key="9">
    <source>
        <dbReference type="Pfam" id="PF02838"/>
    </source>
</evidence>
<evidence type="ECO:0000256" key="5">
    <source>
        <dbReference type="ARBA" id="ARBA00023295"/>
    </source>
</evidence>
<comment type="similarity">
    <text evidence="2">Belongs to the glycosyl hydrolase 20 family.</text>
</comment>
<dbReference type="eggNOG" id="COG3525">
    <property type="taxonomic scope" value="Bacteria"/>
</dbReference>
<gene>
    <name evidence="10" type="ordered locus">Ccan_03860</name>
</gene>
<dbReference type="InterPro" id="IPR025705">
    <property type="entry name" value="Beta_hexosaminidase_sua/sub"/>
</dbReference>
<dbReference type="InterPro" id="IPR029018">
    <property type="entry name" value="Hex-like_dom2"/>
</dbReference>
<dbReference type="Pfam" id="PF02838">
    <property type="entry name" value="Glyco_hydro_20b"/>
    <property type="match status" value="1"/>
</dbReference>
<reference evidence="10 11" key="1">
    <citation type="journal article" date="2011" name="J. Bacteriol.">
        <title>Complete genome sequence of the dog commensal and human pathogen Capnocytophaga canimorsus strain 5.</title>
        <authorList>
            <person name="Manfredi P."/>
            <person name="Pagni M."/>
            <person name="Cornelis G.R."/>
        </authorList>
    </citation>
    <scope>NUCLEOTIDE SEQUENCE [LARGE SCALE GENOMIC DNA]</scope>
    <source>
        <strain evidence="11">5</strain>
    </source>
</reference>
<dbReference type="GO" id="GO:0005975">
    <property type="term" value="P:carbohydrate metabolic process"/>
    <property type="evidence" value="ECO:0007669"/>
    <property type="project" value="InterPro"/>
</dbReference>
<dbReference type="RefSeq" id="WP_013996502.1">
    <property type="nucleotide sequence ID" value="NC_015846.1"/>
</dbReference>
<dbReference type="SUPFAM" id="SSF51445">
    <property type="entry name" value="(Trans)glycosidases"/>
    <property type="match status" value="1"/>
</dbReference>
<evidence type="ECO:0000313" key="11">
    <source>
        <dbReference type="Proteomes" id="UP000008895"/>
    </source>
</evidence>
<feature type="domain" description="Beta-hexosaminidase bacterial type N-terminal" evidence="9">
    <location>
        <begin position="31"/>
        <end position="167"/>
    </location>
</feature>
<dbReference type="Pfam" id="PF00728">
    <property type="entry name" value="Glyco_hydro_20"/>
    <property type="match status" value="1"/>
</dbReference>
<feature type="domain" description="Glycoside hydrolase family 20 catalytic" evidence="7">
    <location>
        <begin position="170"/>
        <end position="519"/>
    </location>
</feature>
<dbReference type="Gene3D" id="3.20.20.80">
    <property type="entry name" value="Glycosidases"/>
    <property type="match status" value="1"/>
</dbReference>
<evidence type="ECO:0000256" key="1">
    <source>
        <dbReference type="ARBA" id="ARBA00001231"/>
    </source>
</evidence>
<comment type="catalytic activity">
    <reaction evidence="1">
        <text>Hydrolysis of terminal non-reducing N-acetyl-D-hexosamine residues in N-acetyl-beta-D-hexosaminides.</text>
        <dbReference type="EC" id="3.2.1.52"/>
    </reaction>
</comment>
<sequence>MKVGIIFLSLLWALQSCTSVEKEIISADTNVSIIPQVANIELGSTFFEFDANTKFVANDENQQKAISLLNEKFQKAAGWQLQRSATANNSTENNSTENVVVFTQNSNHQAEAYTLEISEKRIEIQSNDYRGYVHAIQTLRLLLPQNIESEQKQQTAWRVPTLKITDQPRFLWRGLMLDVARHFFDKAYILKTIDVMAMLKLNVLHLHLVDDQGWRLEIKKYPKLTEIGAWRVDQENKHWDARSKNNPSEQGTYGGFYTQEDIRQIVAYARKRGIEVMPEIEMPAHVTSAIAAYPKLSCHKQPVAVPSGGVWPITDIYCAGQEQTFTFLEEVLTEVMELFPFEYIHIGGDEATKTEWKKCKDCQRRIKDHKLKDEHELQSYFIKRIDTFLSSKGKKLVGWDEIIEGGLPKNATVMSWRGFDGGIKASELGNDVIMTPGDFCYLDQYQGDPEKEPLTIGGNVPLSKVYTFDPILEEMTSEQKQHILGGQGNLWSEYVTAPAESQYMIFPRILALSEALWSPNSVKNWEDFVKRTEALFHRLDVMGINYAKSMYQVQIRETITEAGKVEITLQSEYPNADIRYAIADGNYQKYTSPFQINQSEKIRAVVFKNEAPFGAVSQKEVRFHKAVGKKVSFENPYHKNYQGQQEATLTNIVRGSKNFHDKQWLAWLVDDASFVIDLEESTLIENVLLGVMENQGQGIYYPTQVAVSLSQDGKKYIPVGVFNRAFEKNGYAVITDFEIKFAPQKARFVKIKVTNLGNPPKGGDAWLFIDEVSIQ</sequence>
<dbReference type="SUPFAM" id="SSF55545">
    <property type="entry name" value="beta-N-acetylhexosaminidase-like domain"/>
    <property type="match status" value="1"/>
</dbReference>
<dbReference type="InterPro" id="IPR008979">
    <property type="entry name" value="Galactose-bd-like_sf"/>
</dbReference>
<evidence type="ECO:0000256" key="3">
    <source>
        <dbReference type="ARBA" id="ARBA00012663"/>
    </source>
</evidence>
<dbReference type="EMBL" id="CP002113">
    <property type="protein sequence ID" value="AEK22508.1"/>
    <property type="molecule type" value="Genomic_DNA"/>
</dbReference>
<dbReference type="CDD" id="cd06563">
    <property type="entry name" value="GH20_chitobiase-like"/>
    <property type="match status" value="1"/>
</dbReference>
<dbReference type="Gene3D" id="2.60.120.260">
    <property type="entry name" value="Galactose-binding domain-like"/>
    <property type="match status" value="1"/>
</dbReference>
<dbReference type="HOGENOM" id="CLU_007082_5_0_10"/>